<feature type="region of interest" description="Disordered" evidence="2">
    <location>
        <begin position="450"/>
        <end position="475"/>
    </location>
</feature>
<dbReference type="STRING" id="1037660.A0A066VQR0"/>
<dbReference type="Gene3D" id="2.130.10.30">
    <property type="entry name" value="Regulator of chromosome condensation 1/beta-lactamase-inhibitor protein II"/>
    <property type="match status" value="2"/>
</dbReference>
<organism evidence="3 4">
    <name type="scientific">Tilletiaria anomala (strain ATCC 24038 / CBS 436.72 / UBC 951)</name>
    <dbReference type="NCBI Taxonomy" id="1037660"/>
    <lineage>
        <taxon>Eukaryota</taxon>
        <taxon>Fungi</taxon>
        <taxon>Dikarya</taxon>
        <taxon>Basidiomycota</taxon>
        <taxon>Ustilaginomycotina</taxon>
        <taxon>Exobasidiomycetes</taxon>
        <taxon>Georgefischeriales</taxon>
        <taxon>Tilletiariaceae</taxon>
        <taxon>Tilletiaria</taxon>
    </lineage>
</organism>
<evidence type="ECO:0000313" key="4">
    <source>
        <dbReference type="Proteomes" id="UP000027361"/>
    </source>
</evidence>
<comment type="caution">
    <text evidence="3">The sequence shown here is derived from an EMBL/GenBank/DDBJ whole genome shotgun (WGS) entry which is preliminary data.</text>
</comment>
<sequence length="825" mass="90064">MARVVIRGGSSRLATVTFRGTSIYPVDGRLLTCLSNSGRWPAVAQISRSQVHLRRAFHDDSHSQPRPFKTPRQWRQEQQQQQQRSRARALPLTVRIQPLLIGLSVTLIGYHIYSNISSPLLLDSPTFKPPPGGELLANLQGRSITPVTGDLTQEEQMRRRAQTQGLYLWGSNRYNVVAPDAPLMTFVRSPRSIPYFDGMALRHVLLEEKHAAAIDADGDLLQWGLGFFDAASRTSKSSDSSGDIEEVPLGRRRGRIRANELTPLGCEAAQAKAPVKTLKGKNLVKVVGSENKVYALSKKGEVFVLSALQVLQQPGKPADWSWNPFTFFGLFASRTVDYARLQATANAKLARGEKVVDIDAGLYHLVALTNKGRTFSCPIGPRANDYGQLGTKRVWLNSPSAPGSTAVKQSAQEATLEPRIFRLDKFYENESKLTLVNLLPDWALPPQVAGNGKESLKSQKLPFSPSTHPLSRLPPDASAAMRKAVQEEVERRERELALAVTEPPSSIRYCTTLHEIPSLRGIVIDQISVGNEHSLARTSEGRVLAWGRHTHGQCGLGSQVVMESVPVPTEVVLSRCFNNSSRDVSCIGIKAGADNSFFITSRRDATSIGTRGTGDGFKIDVLAAGKGQWGTLGNAMWSQVAASPVRVKAVSGLMEYSEITGKTHPVNIYSLSVGRPGHVTLVLDTADPGGHVAFGRDVMVWGHNAAFQLGNGKRANLSVPQCLKPLLPLTKAIGDVPSDASEDPEDDPSSERNGYDKETQKDREVDTNSGALMHMPHNRLQLTSRTKVDTRSSLGREKANKHSVTVEEEIVAGATASGVFWKLHP</sequence>
<dbReference type="GO" id="GO:0034551">
    <property type="term" value="P:mitochondrial respiratory chain complex III assembly"/>
    <property type="evidence" value="ECO:0007669"/>
    <property type="project" value="TreeGrafter"/>
</dbReference>
<dbReference type="SUPFAM" id="SSF50985">
    <property type="entry name" value="RCC1/BLIP-II"/>
    <property type="match status" value="1"/>
</dbReference>
<dbReference type="InParanoid" id="A0A066VQR0"/>
<dbReference type="OrthoDB" id="10256179at2759"/>
<name>A0A066VQR0_TILAU</name>
<feature type="compositionally biased region" description="Basic and acidic residues" evidence="2">
    <location>
        <begin position="786"/>
        <end position="800"/>
    </location>
</feature>
<dbReference type="InterPro" id="IPR009091">
    <property type="entry name" value="RCC1/BLIP-II"/>
</dbReference>
<feature type="compositionally biased region" description="Basic and acidic residues" evidence="2">
    <location>
        <begin position="749"/>
        <end position="766"/>
    </location>
</feature>
<feature type="region of interest" description="Disordered" evidence="2">
    <location>
        <begin position="733"/>
        <end position="802"/>
    </location>
</feature>
<gene>
    <name evidence="3" type="ORF">K437DRAFT_248054</name>
</gene>
<dbReference type="GeneID" id="25263281"/>
<dbReference type="PANTHER" id="PTHR47563:SF1">
    <property type="entry name" value="PROTEIN FMP25, MITOCHONDRIAL"/>
    <property type="match status" value="1"/>
</dbReference>
<dbReference type="HOGENOM" id="CLU_021989_0_0_1"/>
<feature type="region of interest" description="Disordered" evidence="2">
    <location>
        <begin position="57"/>
        <end position="88"/>
    </location>
</feature>
<evidence type="ECO:0000256" key="2">
    <source>
        <dbReference type="SAM" id="MobiDB-lite"/>
    </source>
</evidence>
<feature type="repeat" description="RCC1" evidence="1">
    <location>
        <begin position="541"/>
        <end position="602"/>
    </location>
</feature>
<dbReference type="Proteomes" id="UP000027361">
    <property type="component" value="Unassembled WGS sequence"/>
</dbReference>
<keyword evidence="4" id="KW-1185">Reference proteome</keyword>
<dbReference type="Pfam" id="PF13540">
    <property type="entry name" value="RCC1_2"/>
    <property type="match status" value="1"/>
</dbReference>
<proteinExistence type="predicted"/>
<dbReference type="RefSeq" id="XP_013242620.1">
    <property type="nucleotide sequence ID" value="XM_013387166.1"/>
</dbReference>
<dbReference type="AlphaFoldDB" id="A0A066VQR0"/>
<dbReference type="GO" id="GO:0005743">
    <property type="term" value="C:mitochondrial inner membrane"/>
    <property type="evidence" value="ECO:0007669"/>
    <property type="project" value="TreeGrafter"/>
</dbReference>
<dbReference type="EMBL" id="JMSN01000055">
    <property type="protein sequence ID" value="KDN44082.1"/>
    <property type="molecule type" value="Genomic_DNA"/>
</dbReference>
<dbReference type="PRINTS" id="PR00633">
    <property type="entry name" value="RCCNDNSATION"/>
</dbReference>
<dbReference type="PANTHER" id="PTHR47563">
    <property type="entry name" value="PROTEIN FMP25, MITOCHONDRIAL"/>
    <property type="match status" value="1"/>
</dbReference>
<dbReference type="OMA" id="RSIHFCT"/>
<evidence type="ECO:0000256" key="1">
    <source>
        <dbReference type="PROSITE-ProRule" id="PRU00235"/>
    </source>
</evidence>
<dbReference type="InterPro" id="IPR053245">
    <property type="entry name" value="MitoProcess-Associated"/>
</dbReference>
<dbReference type="PROSITE" id="PS50012">
    <property type="entry name" value="RCC1_3"/>
    <property type="match status" value="1"/>
</dbReference>
<accession>A0A066VQR0</accession>
<dbReference type="InterPro" id="IPR000408">
    <property type="entry name" value="Reg_chr_condens"/>
</dbReference>
<reference evidence="3 4" key="1">
    <citation type="submission" date="2014-05" db="EMBL/GenBank/DDBJ databases">
        <title>Draft genome sequence of a rare smut relative, Tilletiaria anomala UBC 951.</title>
        <authorList>
            <consortium name="DOE Joint Genome Institute"/>
            <person name="Toome M."/>
            <person name="Kuo A."/>
            <person name="Henrissat B."/>
            <person name="Lipzen A."/>
            <person name="Tritt A."/>
            <person name="Yoshinaga Y."/>
            <person name="Zane M."/>
            <person name="Barry K."/>
            <person name="Grigoriev I.V."/>
            <person name="Spatafora J.W."/>
            <person name="Aimea M.C."/>
        </authorList>
    </citation>
    <scope>NUCLEOTIDE SEQUENCE [LARGE SCALE GENOMIC DNA]</scope>
    <source>
        <strain evidence="3 4">UBC 951</strain>
    </source>
</reference>
<protein>
    <submittedName>
        <fullName evidence="3">RCC1/BLIP-II</fullName>
    </submittedName>
</protein>
<evidence type="ECO:0000313" key="3">
    <source>
        <dbReference type="EMBL" id="KDN44082.1"/>
    </source>
</evidence>